<accession>A0A1V4I1V9</accession>
<organism evidence="1 2">
    <name type="scientific">Nitrobacter vulgaris</name>
    <dbReference type="NCBI Taxonomy" id="29421"/>
    <lineage>
        <taxon>Bacteria</taxon>
        <taxon>Pseudomonadati</taxon>
        <taxon>Pseudomonadota</taxon>
        <taxon>Alphaproteobacteria</taxon>
        <taxon>Hyphomicrobiales</taxon>
        <taxon>Nitrobacteraceae</taxon>
        <taxon>Nitrobacter</taxon>
    </lineage>
</organism>
<name>A0A1V4I1V9_NITVU</name>
<keyword evidence="2" id="KW-1185">Reference proteome</keyword>
<dbReference type="AlphaFoldDB" id="A0A1V4I1V9"/>
<dbReference type="EMBL" id="MWPQ01000006">
    <property type="protein sequence ID" value="OPH84218.1"/>
    <property type="molecule type" value="Genomic_DNA"/>
</dbReference>
<dbReference type="STRING" id="29421.B2M20_02760"/>
<protein>
    <submittedName>
        <fullName evidence="1">Uncharacterized protein</fullName>
    </submittedName>
</protein>
<evidence type="ECO:0000313" key="2">
    <source>
        <dbReference type="Proteomes" id="UP000189940"/>
    </source>
</evidence>
<gene>
    <name evidence="1" type="ORF">B2M20_02760</name>
</gene>
<dbReference type="Proteomes" id="UP000189940">
    <property type="component" value="Unassembled WGS sequence"/>
</dbReference>
<evidence type="ECO:0000313" key="1">
    <source>
        <dbReference type="EMBL" id="OPH84218.1"/>
    </source>
</evidence>
<comment type="caution">
    <text evidence="1">The sequence shown here is derived from an EMBL/GenBank/DDBJ whole genome shotgun (WGS) entry which is preliminary data.</text>
</comment>
<sequence>MRLVLRAIDRPNFQHRLNPTPCDKASPHAAVILHLRARYVSKAAILTLPVRSCRPEIEVPLEFQGLGPLWRRLFGDGFSPASLTA</sequence>
<proteinExistence type="predicted"/>
<reference evidence="1 2" key="1">
    <citation type="submission" date="2017-02" db="EMBL/GenBank/DDBJ databases">
        <title>Genome sequence of the nitrite-oxidizing bacterium Nitrobacter vulgaris strain Ab1.</title>
        <authorList>
            <person name="Mellbye B.L."/>
            <person name="Davis E.W."/>
            <person name="Spieck E."/>
            <person name="Chang J.H."/>
            <person name="Bottomley P.J."/>
            <person name="Sayavedra-Soto L.A."/>
        </authorList>
    </citation>
    <scope>NUCLEOTIDE SEQUENCE [LARGE SCALE GENOMIC DNA]</scope>
    <source>
        <strain evidence="1 2">Ab1</strain>
    </source>
</reference>